<reference evidence="9 10" key="1">
    <citation type="submission" date="2019-09" db="EMBL/GenBank/DDBJ databases">
        <authorList>
            <person name="Valk L.C."/>
        </authorList>
    </citation>
    <scope>NUCLEOTIDE SEQUENCE [LARGE SCALE GENOMIC DNA]</scope>
    <source>
        <strain evidence="9">GalUA</strain>
    </source>
</reference>
<dbReference type="InterPro" id="IPR011006">
    <property type="entry name" value="CheY-like_superfamily"/>
</dbReference>
<reference evidence="9 10" key="2">
    <citation type="submission" date="2020-02" db="EMBL/GenBank/DDBJ databases">
        <title>Candidatus Galacturonibacter soehngenii shows hetero-acetogenic catabolism of galacturonic acid but lacks a canonical carbon monoxide dehydrogenase/acetyl-CoA synthase complex.</title>
        <authorList>
            <person name="Diender M."/>
            <person name="Stouten G.R."/>
            <person name="Petersen J.F."/>
            <person name="Nielsen P.H."/>
            <person name="Dueholm M.S."/>
            <person name="Pronk J.T."/>
            <person name="Van Loosdrecht M.C.M."/>
        </authorList>
    </citation>
    <scope>NUCLEOTIDE SEQUENCE [LARGE SCALE GENOMIC DNA]</scope>
    <source>
        <strain evidence="9">GalUA</strain>
    </source>
</reference>
<evidence type="ECO:0000256" key="3">
    <source>
        <dbReference type="ARBA" id="ARBA00023125"/>
    </source>
</evidence>
<evidence type="ECO:0000256" key="6">
    <source>
        <dbReference type="PROSITE-ProRule" id="PRU00169"/>
    </source>
</evidence>
<feature type="modified residue" description="4-aspartylphosphate" evidence="6">
    <location>
        <position position="55"/>
    </location>
</feature>
<dbReference type="Proteomes" id="UP000461768">
    <property type="component" value="Unassembled WGS sequence"/>
</dbReference>
<dbReference type="EMBL" id="WAGX01000005">
    <property type="protein sequence ID" value="KAB1438664.1"/>
    <property type="molecule type" value="Genomic_DNA"/>
</dbReference>
<evidence type="ECO:0000259" key="7">
    <source>
        <dbReference type="PROSITE" id="PS01124"/>
    </source>
</evidence>
<dbReference type="Pfam" id="PF17853">
    <property type="entry name" value="GGDEF_2"/>
    <property type="match status" value="1"/>
</dbReference>
<dbReference type="Gene3D" id="3.40.50.2300">
    <property type="match status" value="1"/>
</dbReference>
<keyword evidence="3" id="KW-0238">DNA-binding</keyword>
<dbReference type="PRINTS" id="PR00032">
    <property type="entry name" value="HTHARAC"/>
</dbReference>
<comment type="caution">
    <text evidence="9">The sequence shown here is derived from an EMBL/GenBank/DDBJ whole genome shotgun (WGS) entry which is preliminary data.</text>
</comment>
<dbReference type="GO" id="GO:0043565">
    <property type="term" value="F:sequence-specific DNA binding"/>
    <property type="evidence" value="ECO:0007669"/>
    <property type="project" value="InterPro"/>
</dbReference>
<evidence type="ECO:0000256" key="4">
    <source>
        <dbReference type="ARBA" id="ARBA00023163"/>
    </source>
</evidence>
<evidence type="ECO:0000256" key="2">
    <source>
        <dbReference type="ARBA" id="ARBA00023015"/>
    </source>
</evidence>
<dbReference type="Gene3D" id="1.10.10.60">
    <property type="entry name" value="Homeodomain-like"/>
    <property type="match status" value="2"/>
</dbReference>
<proteinExistence type="predicted"/>
<dbReference type="SUPFAM" id="SSF52172">
    <property type="entry name" value="CheY-like"/>
    <property type="match status" value="1"/>
</dbReference>
<dbReference type="PANTHER" id="PTHR43280">
    <property type="entry name" value="ARAC-FAMILY TRANSCRIPTIONAL REGULATOR"/>
    <property type="match status" value="1"/>
</dbReference>
<keyword evidence="6" id="KW-0597">Phosphoprotein</keyword>
<gene>
    <name evidence="9" type="ORF">F7O84_14150</name>
</gene>
<dbReference type="InterPro" id="IPR001789">
    <property type="entry name" value="Sig_transdc_resp-reg_receiver"/>
</dbReference>
<evidence type="ECO:0000313" key="10">
    <source>
        <dbReference type="Proteomes" id="UP000461768"/>
    </source>
</evidence>
<dbReference type="AlphaFoldDB" id="A0A7V7UCH2"/>
<accession>A0A7V7UCH2</accession>
<dbReference type="SMART" id="SM00342">
    <property type="entry name" value="HTH_ARAC"/>
    <property type="match status" value="1"/>
</dbReference>
<dbReference type="InterPro" id="IPR018060">
    <property type="entry name" value="HTH_AraC"/>
</dbReference>
<keyword evidence="10" id="KW-1185">Reference proteome</keyword>
<dbReference type="SUPFAM" id="SSF46689">
    <property type="entry name" value="Homeodomain-like"/>
    <property type="match status" value="2"/>
</dbReference>
<keyword evidence="4" id="KW-0804">Transcription</keyword>
<dbReference type="PANTHER" id="PTHR43280:SF10">
    <property type="entry name" value="REGULATORY PROTEIN POCR"/>
    <property type="match status" value="1"/>
</dbReference>
<dbReference type="OrthoDB" id="9794370at2"/>
<evidence type="ECO:0000259" key="8">
    <source>
        <dbReference type="PROSITE" id="PS50110"/>
    </source>
</evidence>
<keyword evidence="2" id="KW-0805">Transcription regulation</keyword>
<dbReference type="GO" id="GO:0000160">
    <property type="term" value="P:phosphorelay signal transduction system"/>
    <property type="evidence" value="ECO:0007669"/>
    <property type="project" value="InterPro"/>
</dbReference>
<protein>
    <recommendedName>
        <fullName evidence="1">Stage 0 sporulation protein A homolog</fullName>
    </recommendedName>
</protein>
<dbReference type="PROSITE" id="PS01124">
    <property type="entry name" value="HTH_ARAC_FAMILY_2"/>
    <property type="match status" value="1"/>
</dbReference>
<dbReference type="InterPro" id="IPR041522">
    <property type="entry name" value="CdaR_GGDEF"/>
</dbReference>
<evidence type="ECO:0000256" key="5">
    <source>
        <dbReference type="ARBA" id="ARBA00024867"/>
    </source>
</evidence>
<dbReference type="Pfam" id="PF00072">
    <property type="entry name" value="Response_reg"/>
    <property type="match status" value="1"/>
</dbReference>
<feature type="domain" description="Response regulatory" evidence="8">
    <location>
        <begin position="3"/>
        <end position="120"/>
    </location>
</feature>
<name>A0A7V7UCH2_9FIRM</name>
<comment type="function">
    <text evidence="5">May play the central regulatory role in sporulation. It may be an element of the effector pathway responsible for the activation of sporulation genes in response to nutritional stress. Spo0A may act in concert with spo0H (a sigma factor) to control the expression of some genes that are critical to the sporulation process.</text>
</comment>
<organism evidence="9 10">
    <name type="scientific">Candidatus Galacturonatibacter soehngenii</name>
    <dbReference type="NCBI Taxonomy" id="2307010"/>
    <lineage>
        <taxon>Bacteria</taxon>
        <taxon>Bacillati</taxon>
        <taxon>Bacillota</taxon>
        <taxon>Clostridia</taxon>
        <taxon>Lachnospirales</taxon>
        <taxon>Lachnospiraceae</taxon>
        <taxon>Candidatus Galacturonatibacter</taxon>
    </lineage>
</organism>
<dbReference type="InterPro" id="IPR009057">
    <property type="entry name" value="Homeodomain-like_sf"/>
</dbReference>
<dbReference type="GO" id="GO:0003700">
    <property type="term" value="F:DNA-binding transcription factor activity"/>
    <property type="evidence" value="ECO:0007669"/>
    <property type="project" value="InterPro"/>
</dbReference>
<dbReference type="CDD" id="cd17536">
    <property type="entry name" value="REC_YesN-like"/>
    <property type="match status" value="1"/>
</dbReference>
<dbReference type="RefSeq" id="WP_151146478.1">
    <property type="nucleotide sequence ID" value="NZ_WAGX01000005.1"/>
</dbReference>
<feature type="domain" description="HTH araC/xylS-type" evidence="7">
    <location>
        <begin position="431"/>
        <end position="529"/>
    </location>
</feature>
<dbReference type="SMART" id="SM00448">
    <property type="entry name" value="REC"/>
    <property type="match status" value="1"/>
</dbReference>
<evidence type="ECO:0000256" key="1">
    <source>
        <dbReference type="ARBA" id="ARBA00018672"/>
    </source>
</evidence>
<sequence>MYKIMLADDEGIVIDALKFIIEKNFEGKCIVEFAKTGRNVIELSETFLPDIAFIDIQMPGINGIDAMKEIRKNNSSIIFIVISAYDKFDYAKESINLGVMEYINKPIMQDKIVTILKHAMEIVDKERNRRRNDLLIREKLENVVPVIESGFIYSILFQEHFEEDIENYKQLLGVLVDYGYMISFVCGENQENNRMTNAIGSGIRIQSSYRDIREYIKEFFPGIIGPVMANKIAVLMPCNEKNMDYEVRIELIERARQLSRKLKNRLDLQFRIGIGKVRNINEASKSYSEALNALISTTGRVAHVEDLPIGCGYEKDYPVELEQRLFEAVTRGDITNCNEAANQFFEWMVEQYGEFEDDIKLKSLEFVLRAEQIAYESGGMIYEFRSRSDYLSVLYQMKEKEDFRGWFMEKIFAACRNVKVKKEESSSSVIDKAKEYIEKYYHKDISLDEVSKEVNISPYYFSKLFKEETGENFIEYLTNIRLKCAKELLQNTDMSMKEICGKIGYLDPNYFSRIFKKNIGISPTEYKEGKGLKV</sequence>
<dbReference type="InterPro" id="IPR020449">
    <property type="entry name" value="Tscrpt_reg_AraC-type_HTH"/>
</dbReference>
<dbReference type="PROSITE" id="PS50110">
    <property type="entry name" value="RESPONSE_REGULATORY"/>
    <property type="match status" value="1"/>
</dbReference>
<evidence type="ECO:0000313" key="9">
    <source>
        <dbReference type="EMBL" id="KAB1438664.1"/>
    </source>
</evidence>
<dbReference type="Pfam" id="PF12833">
    <property type="entry name" value="HTH_18"/>
    <property type="match status" value="1"/>
</dbReference>